<dbReference type="Gene3D" id="1.20.5.170">
    <property type="match status" value="1"/>
</dbReference>
<dbReference type="PANTHER" id="PTHR47180">
    <property type="entry name" value="ADP-RIBOSYLATION FACTOR-BINDING PROTEIN GGA1-RELATED"/>
    <property type="match status" value="1"/>
</dbReference>
<dbReference type="OrthoDB" id="2018246at2759"/>
<dbReference type="InterPro" id="IPR038425">
    <property type="entry name" value="GAT_sf"/>
</dbReference>
<evidence type="ECO:0008006" key="12">
    <source>
        <dbReference type="Google" id="ProtNLM"/>
    </source>
</evidence>
<dbReference type="eggNOG" id="KOG1087">
    <property type="taxonomic scope" value="Eukaryota"/>
</dbReference>
<dbReference type="Pfam" id="PF02883">
    <property type="entry name" value="Alpha_adaptinC2"/>
    <property type="match status" value="1"/>
</dbReference>
<dbReference type="STRING" id="1071380.I2GWE7"/>
<keyword evidence="4" id="KW-0333">Golgi apparatus</keyword>
<dbReference type="SMART" id="SM00288">
    <property type="entry name" value="VHS"/>
    <property type="match status" value="1"/>
</dbReference>
<dbReference type="Pfam" id="PF03127">
    <property type="entry name" value="GAT"/>
    <property type="match status" value="1"/>
</dbReference>
<dbReference type="Gene3D" id="1.20.58.160">
    <property type="match status" value="1"/>
</dbReference>
<dbReference type="InterPro" id="IPR041198">
    <property type="entry name" value="GGA_N-GAT"/>
</dbReference>
<dbReference type="Gene3D" id="2.60.40.1230">
    <property type="match status" value="1"/>
</dbReference>
<dbReference type="SUPFAM" id="SSF89009">
    <property type="entry name" value="GAT-like domain"/>
    <property type="match status" value="1"/>
</dbReference>
<dbReference type="Proteomes" id="UP000002866">
    <property type="component" value="Chromosome 1"/>
</dbReference>
<dbReference type="PROSITE" id="PS50909">
    <property type="entry name" value="GAT"/>
    <property type="match status" value="1"/>
</dbReference>
<dbReference type="PROSITE" id="PS50180">
    <property type="entry name" value="GAE"/>
    <property type="match status" value="1"/>
</dbReference>
<dbReference type="GO" id="GO:0006896">
    <property type="term" value="P:Golgi to vacuole transport"/>
    <property type="evidence" value="ECO:0007669"/>
    <property type="project" value="UniProtKB-ARBA"/>
</dbReference>
<dbReference type="GO" id="GO:0043328">
    <property type="term" value="P:protein transport to vacuole involved in ubiquitin-dependent protein catabolic process via the multivesicular body sorting pathway"/>
    <property type="evidence" value="ECO:0007669"/>
    <property type="project" value="TreeGrafter"/>
</dbReference>
<dbReference type="AlphaFoldDB" id="I2GWE7"/>
<evidence type="ECO:0000259" key="7">
    <source>
        <dbReference type="PROSITE" id="PS50179"/>
    </source>
</evidence>
<name>I2GWE7_HENB6</name>
<keyword evidence="3" id="KW-0653">Protein transport</keyword>
<evidence type="ECO:0000256" key="3">
    <source>
        <dbReference type="ARBA" id="ARBA00022927"/>
    </source>
</evidence>
<dbReference type="GeneID" id="14492681"/>
<feature type="domain" description="VHS" evidence="7">
    <location>
        <begin position="30"/>
        <end position="166"/>
    </location>
</feature>
<evidence type="ECO:0000256" key="4">
    <source>
        <dbReference type="ARBA" id="ARBA00023034"/>
    </source>
</evidence>
<dbReference type="SUPFAM" id="SSF48464">
    <property type="entry name" value="ENTH/VHS domain"/>
    <property type="match status" value="1"/>
</dbReference>
<proteinExistence type="predicted"/>
<dbReference type="GO" id="GO:0035091">
    <property type="term" value="F:phosphatidylinositol binding"/>
    <property type="evidence" value="ECO:0007669"/>
    <property type="project" value="InterPro"/>
</dbReference>
<evidence type="ECO:0000259" key="9">
    <source>
        <dbReference type="PROSITE" id="PS50909"/>
    </source>
</evidence>
<keyword evidence="11" id="KW-1185">Reference proteome</keyword>
<dbReference type="CDD" id="cd16998">
    <property type="entry name" value="VHS_GGA_fungi"/>
    <property type="match status" value="1"/>
</dbReference>
<sequence length="555" mass="63390">MSISLSDNPPRRRHHHHSSKSPLLRKIVKACRSSLPEPDLVLNLDVADYINDKQGANARDAVMAIGKLINNQDHQTAILALSLLDVLVKNCGYPIHLQISRKDFLNLMVQKFPEFPPSQLNLVQHFILKTLEEWYQTLCKHTTYKDDLLNIQDMHSLLYSKGYTFPTVTEVELSVLTPNKTLMTQSEIAKEQEIAQGAKLDELIRSGKPEDLRKANKLMKVMAGFKLDNLKNAQQEIINELSNLKIKIELFDDMINNILNQPRDDWEFDTLIELYGEMKSTRPKLQRLIEEQDSKEMIEQIKPFDIQIGKLISKYDYLKLNDLSNAKAIVIDQLDSPKLIPLDEFDMSNTNPDFKTSYDSNQPPSPVREEQEEINLLDFGDDDMGFTNNTDTITNTDKNNSKTNNSEDLLADLLGDFEDIKLTPATTNQRISLDTSPPVQPTNILNESKFLKINYIIERNSSNQLSIKFTFTNLSTSNITNLTFLLAVPKRLALTLKPQTNDSLTPLLKDGIQQIAIINNIIEDESKPLKLKWKVNYSLDGTPQEETNVYKFPVF</sequence>
<dbReference type="InterPro" id="IPR002014">
    <property type="entry name" value="VHS_dom"/>
</dbReference>
<dbReference type="OMA" id="VNDRNPT"/>
<evidence type="ECO:0000256" key="5">
    <source>
        <dbReference type="ARBA" id="ARBA00053552"/>
    </source>
</evidence>
<dbReference type="FunFam" id="1.25.40.90:FF:000008">
    <property type="entry name" value="VHS domain protein"/>
    <property type="match status" value="1"/>
</dbReference>
<evidence type="ECO:0000259" key="8">
    <source>
        <dbReference type="PROSITE" id="PS50180"/>
    </source>
</evidence>
<dbReference type="SUPFAM" id="SSF49348">
    <property type="entry name" value="Clathrin adaptor appendage domain"/>
    <property type="match status" value="1"/>
</dbReference>
<dbReference type="PANTHER" id="PTHR47180:SF1">
    <property type="entry name" value="ADP-RIBOSYLATION FACTOR-BINDING PROTEIN GGA1-RELATED"/>
    <property type="match status" value="1"/>
</dbReference>
<feature type="domain" description="GAE" evidence="8">
    <location>
        <begin position="438"/>
        <end position="554"/>
    </location>
</feature>
<comment type="function">
    <text evidence="5">May play a role in the regulation of membrane traffic through the trans-Golgi network.</text>
</comment>
<dbReference type="KEGG" id="tbl:TBLA_0A06570"/>
<dbReference type="PROSITE" id="PS50179">
    <property type="entry name" value="VHS"/>
    <property type="match status" value="1"/>
</dbReference>
<keyword evidence="2" id="KW-0813">Transport</keyword>
<feature type="region of interest" description="Disordered" evidence="6">
    <location>
        <begin position="1"/>
        <end position="22"/>
    </location>
</feature>
<dbReference type="GO" id="GO:0005802">
    <property type="term" value="C:trans-Golgi network"/>
    <property type="evidence" value="ECO:0007669"/>
    <property type="project" value="TreeGrafter"/>
</dbReference>
<comment type="subcellular location">
    <subcellularLocation>
        <location evidence="1">Golgi apparatus</location>
        <location evidence="1">trans-Golgi network</location>
    </subcellularLocation>
</comment>
<dbReference type="InterPro" id="IPR052653">
    <property type="entry name" value="ARF-binding"/>
</dbReference>
<evidence type="ECO:0000313" key="10">
    <source>
        <dbReference type="EMBL" id="CCH58449.1"/>
    </source>
</evidence>
<evidence type="ECO:0000256" key="6">
    <source>
        <dbReference type="SAM" id="MobiDB-lite"/>
    </source>
</evidence>
<feature type="region of interest" description="Disordered" evidence="6">
    <location>
        <begin position="350"/>
        <end position="371"/>
    </location>
</feature>
<dbReference type="InParanoid" id="I2GWE7"/>
<accession>I2GWE7</accession>
<dbReference type="GO" id="GO:0006895">
    <property type="term" value="P:Golgi to endosome transport"/>
    <property type="evidence" value="ECO:0007669"/>
    <property type="project" value="TreeGrafter"/>
</dbReference>
<evidence type="ECO:0000256" key="2">
    <source>
        <dbReference type="ARBA" id="ARBA00022448"/>
    </source>
</evidence>
<feature type="compositionally biased region" description="Polar residues" evidence="6">
    <location>
        <begin position="350"/>
        <end position="362"/>
    </location>
</feature>
<reference evidence="10 11" key="1">
    <citation type="journal article" date="2011" name="Proc. Natl. Acad. Sci. U.S.A.">
        <title>Evolutionary erosion of yeast sex chromosomes by mating-type switching accidents.</title>
        <authorList>
            <person name="Gordon J.L."/>
            <person name="Armisen D."/>
            <person name="Proux-Wera E."/>
            <person name="Oheigeartaigh S.S."/>
            <person name="Byrne K.P."/>
            <person name="Wolfe K.H."/>
        </authorList>
    </citation>
    <scope>NUCLEOTIDE SEQUENCE [LARGE SCALE GENOMIC DNA]</scope>
    <source>
        <strain evidence="11">ATCC 34711 / CBS 6284 / DSM 70876 / NBRC 10599 / NRRL Y-10934 / UCD 77-7</strain>
    </source>
</reference>
<dbReference type="HOGENOM" id="CLU_017092_0_0_1"/>
<evidence type="ECO:0000256" key="1">
    <source>
        <dbReference type="ARBA" id="ARBA00004601"/>
    </source>
</evidence>
<protein>
    <recommendedName>
        <fullName evidence="12">VHS domain-containing protein</fullName>
    </recommendedName>
</protein>
<dbReference type="InterPro" id="IPR008152">
    <property type="entry name" value="Clathrin_a/b/g-adaptin_app_Ig"/>
</dbReference>
<dbReference type="InterPro" id="IPR013041">
    <property type="entry name" value="Clathrin_app_Ig-like_sf"/>
</dbReference>
<feature type="domain" description="GAT" evidence="9">
    <location>
        <begin position="193"/>
        <end position="320"/>
    </location>
</feature>
<dbReference type="InterPro" id="IPR004152">
    <property type="entry name" value="GAT_dom"/>
</dbReference>
<dbReference type="Pfam" id="PF18308">
    <property type="entry name" value="GGA_N-GAT"/>
    <property type="match status" value="1"/>
</dbReference>
<organism evidence="10 11">
    <name type="scientific">Henningerozyma blattae (strain ATCC 34711 / CBS 6284 / DSM 70876 / NBRC 10599 / NRRL Y-10934 / UCD 77-7)</name>
    <name type="common">Yeast</name>
    <name type="synonym">Tetrapisispora blattae</name>
    <dbReference type="NCBI Taxonomy" id="1071380"/>
    <lineage>
        <taxon>Eukaryota</taxon>
        <taxon>Fungi</taxon>
        <taxon>Dikarya</taxon>
        <taxon>Ascomycota</taxon>
        <taxon>Saccharomycotina</taxon>
        <taxon>Saccharomycetes</taxon>
        <taxon>Saccharomycetales</taxon>
        <taxon>Saccharomycetaceae</taxon>
        <taxon>Henningerozyma</taxon>
    </lineage>
</organism>
<dbReference type="GO" id="GO:0005829">
    <property type="term" value="C:cytosol"/>
    <property type="evidence" value="ECO:0007669"/>
    <property type="project" value="GOC"/>
</dbReference>
<dbReference type="EMBL" id="HE806316">
    <property type="protein sequence ID" value="CCH58449.1"/>
    <property type="molecule type" value="Genomic_DNA"/>
</dbReference>
<evidence type="ECO:0000313" key="11">
    <source>
        <dbReference type="Proteomes" id="UP000002866"/>
    </source>
</evidence>
<dbReference type="RefSeq" id="XP_004177968.1">
    <property type="nucleotide sequence ID" value="XM_004177920.1"/>
</dbReference>
<gene>
    <name evidence="10" type="primary">TBLA0A06570</name>
    <name evidence="10" type="ORF">TBLA_0A06570</name>
</gene>
<dbReference type="GO" id="GO:0043130">
    <property type="term" value="F:ubiquitin binding"/>
    <property type="evidence" value="ECO:0007669"/>
    <property type="project" value="InterPro"/>
</dbReference>
<dbReference type="Gene3D" id="1.25.40.90">
    <property type="match status" value="1"/>
</dbReference>
<dbReference type="InterPro" id="IPR008153">
    <property type="entry name" value="GAE_dom"/>
</dbReference>
<dbReference type="InterPro" id="IPR008942">
    <property type="entry name" value="ENTH_VHS"/>
</dbReference>
<dbReference type="Pfam" id="PF00790">
    <property type="entry name" value="VHS"/>
    <property type="match status" value="1"/>
</dbReference>
<dbReference type="SMART" id="SM00809">
    <property type="entry name" value="Alpha_adaptinC2"/>
    <property type="match status" value="1"/>
</dbReference>